<dbReference type="GO" id="GO:0003700">
    <property type="term" value="F:DNA-binding transcription factor activity"/>
    <property type="evidence" value="ECO:0007669"/>
    <property type="project" value="InterPro"/>
</dbReference>
<comment type="caution">
    <text evidence="11">The sequence shown here is derived from an EMBL/GenBank/DDBJ whole genome shotgun (WGS) entry which is preliminary data.</text>
</comment>
<proteinExistence type="inferred from homology"/>
<dbReference type="PANTHER" id="PTHR31241:SF62">
    <property type="entry name" value="DEHYDRATION-RESPONSIVE ELEMENT-BINDING PROTEIN 2D"/>
    <property type="match status" value="1"/>
</dbReference>
<dbReference type="PANTHER" id="PTHR31241">
    <property type="entry name" value="DEHYDRATION-RESPONSIVE ELEMENT-BINDING PROTEIN 2C"/>
    <property type="match status" value="1"/>
</dbReference>
<dbReference type="PRINTS" id="PR00367">
    <property type="entry name" value="ETHRSPELEMNT"/>
</dbReference>
<organism evidence="11 12">
    <name type="scientific">Phaseolus angularis</name>
    <name type="common">Azuki bean</name>
    <name type="synonym">Vigna angularis</name>
    <dbReference type="NCBI Taxonomy" id="3914"/>
    <lineage>
        <taxon>Eukaryota</taxon>
        <taxon>Viridiplantae</taxon>
        <taxon>Streptophyta</taxon>
        <taxon>Embryophyta</taxon>
        <taxon>Tracheophyta</taxon>
        <taxon>Spermatophyta</taxon>
        <taxon>Magnoliopsida</taxon>
        <taxon>eudicotyledons</taxon>
        <taxon>Gunneridae</taxon>
        <taxon>Pentapetalae</taxon>
        <taxon>rosids</taxon>
        <taxon>fabids</taxon>
        <taxon>Fabales</taxon>
        <taxon>Fabaceae</taxon>
        <taxon>Papilionoideae</taxon>
        <taxon>50 kb inversion clade</taxon>
        <taxon>NPAAA clade</taxon>
        <taxon>indigoferoid/millettioid clade</taxon>
        <taxon>Phaseoleae</taxon>
        <taxon>Vigna</taxon>
    </lineage>
</organism>
<evidence type="ECO:0000256" key="9">
    <source>
        <dbReference type="SAM" id="MobiDB-lite"/>
    </source>
</evidence>
<keyword evidence="5" id="KW-0010">Activator</keyword>
<comment type="subcellular location">
    <subcellularLocation>
        <location evidence="1">Nucleus</location>
    </subcellularLocation>
</comment>
<accession>A0A8T0KY05</accession>
<dbReference type="InterPro" id="IPR016177">
    <property type="entry name" value="DNA-bd_dom_sf"/>
</dbReference>
<keyword evidence="4" id="KW-0238">DNA-binding</keyword>
<evidence type="ECO:0000256" key="6">
    <source>
        <dbReference type="ARBA" id="ARBA00023163"/>
    </source>
</evidence>
<evidence type="ECO:0000256" key="8">
    <source>
        <dbReference type="ARBA" id="ARBA00024343"/>
    </source>
</evidence>
<protein>
    <submittedName>
        <fullName evidence="11">Dehydration-responsive element-binding protein</fullName>
    </submittedName>
</protein>
<dbReference type="Pfam" id="PF00847">
    <property type="entry name" value="AP2"/>
    <property type="match status" value="1"/>
</dbReference>
<keyword evidence="7" id="KW-0539">Nucleus</keyword>
<dbReference type="SMART" id="SM00380">
    <property type="entry name" value="AP2"/>
    <property type="match status" value="1"/>
</dbReference>
<evidence type="ECO:0000256" key="1">
    <source>
        <dbReference type="ARBA" id="ARBA00004123"/>
    </source>
</evidence>
<dbReference type="InterPro" id="IPR001471">
    <property type="entry name" value="AP2/ERF_dom"/>
</dbReference>
<feature type="domain" description="AP2/ERF" evidence="10">
    <location>
        <begin position="98"/>
        <end position="162"/>
    </location>
</feature>
<keyword evidence="6" id="KW-0804">Transcription</keyword>
<dbReference type="PROSITE" id="PS51032">
    <property type="entry name" value="AP2_ERF"/>
    <property type="match status" value="1"/>
</dbReference>
<keyword evidence="2" id="KW-0805">Transcription regulation</keyword>
<evidence type="ECO:0000256" key="4">
    <source>
        <dbReference type="ARBA" id="ARBA00023125"/>
    </source>
</evidence>
<feature type="compositionally biased region" description="Basic and acidic residues" evidence="9">
    <location>
        <begin position="194"/>
        <end position="214"/>
    </location>
</feature>
<evidence type="ECO:0000313" key="11">
    <source>
        <dbReference type="EMBL" id="KAG2404596.1"/>
    </source>
</evidence>
<feature type="compositionally biased region" description="Low complexity" evidence="9">
    <location>
        <begin position="171"/>
        <end position="189"/>
    </location>
</feature>
<name>A0A8T0KY05_PHAAN</name>
<dbReference type="CDD" id="cd00018">
    <property type="entry name" value="AP2"/>
    <property type="match status" value="1"/>
</dbReference>
<keyword evidence="3" id="KW-0346">Stress response</keyword>
<dbReference type="EMBL" id="JABFOF010000002">
    <property type="protein sequence ID" value="KAG2404596.1"/>
    <property type="molecule type" value="Genomic_DNA"/>
</dbReference>
<dbReference type="GO" id="GO:0045893">
    <property type="term" value="P:positive regulation of DNA-templated transcription"/>
    <property type="evidence" value="ECO:0007669"/>
    <property type="project" value="TreeGrafter"/>
</dbReference>
<gene>
    <name evidence="11" type="ORF">HKW66_Vig0115180</name>
</gene>
<feature type="region of interest" description="Disordered" evidence="9">
    <location>
        <begin position="1"/>
        <end position="97"/>
    </location>
</feature>
<evidence type="ECO:0000259" key="10">
    <source>
        <dbReference type="PROSITE" id="PS51032"/>
    </source>
</evidence>
<dbReference type="Proteomes" id="UP000743370">
    <property type="component" value="Unassembled WGS sequence"/>
</dbReference>
<feature type="region of interest" description="Disordered" evidence="9">
    <location>
        <begin position="163"/>
        <end position="216"/>
    </location>
</feature>
<comment type="similarity">
    <text evidence="8">Belongs to the AP2/ERF transcription factor family. ERF subfamily.</text>
</comment>
<reference evidence="11 12" key="1">
    <citation type="submission" date="2020-05" db="EMBL/GenBank/DDBJ databases">
        <title>Vigna angularis (adzuki bean) Var. LongXiaoDou No. 4 denovo assembly.</title>
        <authorList>
            <person name="Xiang H."/>
        </authorList>
    </citation>
    <scope>NUCLEOTIDE SEQUENCE [LARGE SCALE GENOMIC DNA]</scope>
    <source>
        <tissue evidence="11">Leaf</tissue>
    </source>
</reference>
<dbReference type="Gene3D" id="3.30.730.10">
    <property type="entry name" value="AP2/ERF domain"/>
    <property type="match status" value="1"/>
</dbReference>
<sequence>MKPFPPRVTTPDAHQPLQHHPKRMKTNTNISGERKSRKRRSSGSDSLENTLEKWKEYNRQQQLGSRENGVEVIQKAPAKGSRKGCMRGKGGPQNSDCKFRGVRQRIWGKWVAEIREPINGKLVGEKANRLWLGTFSTALEAALAYDEAAKAMYGPSARLNFPDPSVEPIHSNGSSSSSGCDKKSPSGSSENDGDVERAESERNLHQPNEEKPRFSEVGVFEVTQEKLVLCGGCVADDSIEELKEMTSGFEQCQTSEECKAITSKNIKSEIPEESEGIERELERVLKNSGIGEEDNLLHNEPLDIAMNTGANYCSSSDAAEHDIVEKSEETRGESVETLKQCELSCSNHCLGCMHNMLPDSNSKPHSEHFNNDRSEASIARKHTEEVISEILGLCHSKCLKINHDQSPHEHYRTEHFDDTRTKLKCLECKLRAHSIHYKTQAPIVGDSNYPSMQGIHMFGSGTVGPIESMSQIDAMNNINTSRNSLPGFSSGHSRKLCDLSQQLHKLGGCLPEHWNNMQFADLEVGYDYSFLNPDYDFGLLEEKKLLDVCFPQIGS</sequence>
<dbReference type="GO" id="GO:0006950">
    <property type="term" value="P:response to stress"/>
    <property type="evidence" value="ECO:0007669"/>
    <property type="project" value="TreeGrafter"/>
</dbReference>
<dbReference type="InterPro" id="IPR036955">
    <property type="entry name" value="AP2/ERF_dom_sf"/>
</dbReference>
<dbReference type="SUPFAM" id="SSF54171">
    <property type="entry name" value="DNA-binding domain"/>
    <property type="match status" value="1"/>
</dbReference>
<evidence type="ECO:0000256" key="3">
    <source>
        <dbReference type="ARBA" id="ARBA00023016"/>
    </source>
</evidence>
<evidence type="ECO:0000256" key="5">
    <source>
        <dbReference type="ARBA" id="ARBA00023159"/>
    </source>
</evidence>
<dbReference type="GO" id="GO:0005634">
    <property type="term" value="C:nucleus"/>
    <property type="evidence" value="ECO:0007669"/>
    <property type="project" value="UniProtKB-SubCell"/>
</dbReference>
<dbReference type="FunFam" id="3.30.730.10:FF:000001">
    <property type="entry name" value="Ethylene-responsive transcription factor 2"/>
    <property type="match status" value="1"/>
</dbReference>
<dbReference type="GO" id="GO:0000976">
    <property type="term" value="F:transcription cis-regulatory region binding"/>
    <property type="evidence" value="ECO:0007669"/>
    <property type="project" value="TreeGrafter"/>
</dbReference>
<evidence type="ECO:0000256" key="2">
    <source>
        <dbReference type="ARBA" id="ARBA00023015"/>
    </source>
</evidence>
<evidence type="ECO:0000256" key="7">
    <source>
        <dbReference type="ARBA" id="ARBA00023242"/>
    </source>
</evidence>
<evidence type="ECO:0000313" key="12">
    <source>
        <dbReference type="Proteomes" id="UP000743370"/>
    </source>
</evidence>
<dbReference type="AlphaFoldDB" id="A0A8T0KY05"/>